<name>A0ABT8EXT2_9ACTN</name>
<sequence length="64" mass="6999">MIALRNRLAEEIETASSRDLAALSKQMTDVLAQIEAMPVADATSAADEIAKRREERRKNAGNEA</sequence>
<dbReference type="RefSeq" id="WP_300962105.1">
    <property type="nucleotide sequence ID" value="NZ_JAUHJR010000008.1"/>
</dbReference>
<evidence type="ECO:0000313" key="3">
    <source>
        <dbReference type="Proteomes" id="UP001168537"/>
    </source>
</evidence>
<accession>A0ABT8EXT2</accession>
<organism evidence="2 3">
    <name type="scientific">Nocardioides abyssi</name>
    <dbReference type="NCBI Taxonomy" id="3058370"/>
    <lineage>
        <taxon>Bacteria</taxon>
        <taxon>Bacillati</taxon>
        <taxon>Actinomycetota</taxon>
        <taxon>Actinomycetes</taxon>
        <taxon>Propionibacteriales</taxon>
        <taxon>Nocardioidaceae</taxon>
        <taxon>Nocardioides</taxon>
    </lineage>
</organism>
<dbReference type="Proteomes" id="UP001168537">
    <property type="component" value="Unassembled WGS sequence"/>
</dbReference>
<feature type="region of interest" description="Disordered" evidence="1">
    <location>
        <begin position="41"/>
        <end position="64"/>
    </location>
</feature>
<feature type="compositionally biased region" description="Basic and acidic residues" evidence="1">
    <location>
        <begin position="48"/>
        <end position="64"/>
    </location>
</feature>
<reference evidence="2" key="1">
    <citation type="submission" date="2023-06" db="EMBL/GenBank/DDBJ databases">
        <title>Draft genome sequence of Nocardioides sp. SOB72.</title>
        <authorList>
            <person name="Zhang G."/>
        </authorList>
    </citation>
    <scope>NUCLEOTIDE SEQUENCE</scope>
    <source>
        <strain evidence="2">SOB72</strain>
    </source>
</reference>
<evidence type="ECO:0000313" key="2">
    <source>
        <dbReference type="EMBL" id="MDN4162950.1"/>
    </source>
</evidence>
<proteinExistence type="predicted"/>
<gene>
    <name evidence="2" type="ORF">QWY29_16390</name>
</gene>
<comment type="caution">
    <text evidence="2">The sequence shown here is derived from an EMBL/GenBank/DDBJ whole genome shotgun (WGS) entry which is preliminary data.</text>
</comment>
<protein>
    <submittedName>
        <fullName evidence="2">Uncharacterized protein</fullName>
    </submittedName>
</protein>
<dbReference type="EMBL" id="JAUHJR010000008">
    <property type="protein sequence ID" value="MDN4162950.1"/>
    <property type="molecule type" value="Genomic_DNA"/>
</dbReference>
<keyword evidence="3" id="KW-1185">Reference proteome</keyword>
<evidence type="ECO:0000256" key="1">
    <source>
        <dbReference type="SAM" id="MobiDB-lite"/>
    </source>
</evidence>